<protein>
    <submittedName>
        <fullName evidence="1">Type I-U CRISPR-associated protein Cas7</fullName>
    </submittedName>
</protein>
<reference evidence="1" key="2">
    <citation type="submission" date="2020-08" db="EMBL/GenBank/DDBJ databases">
        <authorList>
            <person name="Chen M."/>
            <person name="Teng W."/>
            <person name="Zhao L."/>
            <person name="Hu C."/>
            <person name="Zhou Y."/>
            <person name="Han B."/>
            <person name="Song L."/>
            <person name="Shu W."/>
        </authorList>
    </citation>
    <scope>NUCLEOTIDE SEQUENCE</scope>
    <source>
        <strain evidence="1">FACHB-1375</strain>
    </source>
</reference>
<evidence type="ECO:0000313" key="2">
    <source>
        <dbReference type="Proteomes" id="UP000641646"/>
    </source>
</evidence>
<name>A0A926ZF84_9CYAN</name>
<proteinExistence type="predicted"/>
<dbReference type="AlphaFoldDB" id="A0A926ZF84"/>
<dbReference type="Proteomes" id="UP000641646">
    <property type="component" value="Unassembled WGS sequence"/>
</dbReference>
<comment type="caution">
    <text evidence="1">The sequence shown here is derived from an EMBL/GenBank/DDBJ whole genome shotgun (WGS) entry which is preliminary data.</text>
</comment>
<reference evidence="1" key="1">
    <citation type="journal article" date="2015" name="ISME J.">
        <title>Draft Genome Sequence of Streptomyces incarnatus NRRL8089, which Produces the Nucleoside Antibiotic Sinefungin.</title>
        <authorList>
            <person name="Oshima K."/>
            <person name="Hattori M."/>
            <person name="Shimizu H."/>
            <person name="Fukuda K."/>
            <person name="Nemoto M."/>
            <person name="Inagaki K."/>
            <person name="Tamura T."/>
        </authorList>
    </citation>
    <scope>NUCLEOTIDE SEQUENCE</scope>
    <source>
        <strain evidence="1">FACHB-1375</strain>
    </source>
</reference>
<dbReference type="InterPro" id="IPR013403">
    <property type="entry name" value="CRISPR-assoc_prot_Csb1/Cas7u"/>
</dbReference>
<dbReference type="EMBL" id="JACJPW010000010">
    <property type="protein sequence ID" value="MBD2180605.1"/>
    <property type="molecule type" value="Genomic_DNA"/>
</dbReference>
<gene>
    <name evidence="1" type="primary">cas7u</name>
    <name evidence="1" type="ORF">H6G03_05720</name>
</gene>
<dbReference type="RefSeq" id="WP_190462982.1">
    <property type="nucleotide sequence ID" value="NZ_JACJPW010000010.1"/>
</dbReference>
<accession>A0A926ZF84</accession>
<evidence type="ECO:0000313" key="1">
    <source>
        <dbReference type="EMBL" id="MBD2180605.1"/>
    </source>
</evidence>
<organism evidence="1 2">
    <name type="scientific">Aerosakkonema funiforme FACHB-1375</name>
    <dbReference type="NCBI Taxonomy" id="2949571"/>
    <lineage>
        <taxon>Bacteria</taxon>
        <taxon>Bacillati</taxon>
        <taxon>Cyanobacteriota</taxon>
        <taxon>Cyanophyceae</taxon>
        <taxon>Oscillatoriophycideae</taxon>
        <taxon>Aerosakkonematales</taxon>
        <taxon>Aerosakkonemataceae</taxon>
        <taxon>Aerosakkonema</taxon>
    </lineage>
</organism>
<sequence>MDFNSLKDAPRLLIEADLVPLQGTRFQPTGFPDLGAATYRLPNQEKTQMLLLESAQSVANRLENTILDEANQDVVAPLKGIPYVVVKQGDKVLTNSLLEAHRLNSPYIMGTKQKKTALFDKIQAELEIAPETPVDFHRLATVLAKYDLNCLLHGIFFEKIAGALRIARTLSGFIEAKNVSIVSSGGVKHDRVDATGKAKDKGGAGEGYGNVPYHREEYTAEKITAYFSLDLAQIRGYRLGVDVENLLIAIALYKIQRFLDRGLRLRTACDLEATKIEVKRPEKFELPSHAELAKALLSLVKAAASAFANPPITVVQYQAEESKKK</sequence>
<keyword evidence="2" id="KW-1185">Reference proteome</keyword>
<dbReference type="NCBIfam" id="TIGR02570">
    <property type="entry name" value="cas7_GSU0053"/>
    <property type="match status" value="1"/>
</dbReference>
<dbReference type="Pfam" id="PF09617">
    <property type="entry name" value="Cas_GSU0053"/>
    <property type="match status" value="1"/>
</dbReference>